<dbReference type="KEGG" id="mph:MLP_10400"/>
<dbReference type="AlphaFoldDB" id="F5XMY1"/>
<dbReference type="InterPro" id="IPR050627">
    <property type="entry name" value="Nitroreductase/BluB"/>
</dbReference>
<dbReference type="PANTHER" id="PTHR23026">
    <property type="entry name" value="NADPH NITROREDUCTASE"/>
    <property type="match status" value="1"/>
</dbReference>
<gene>
    <name evidence="2" type="ordered locus">MLP_10400</name>
</gene>
<accession>F5XMY1</accession>
<dbReference type="HOGENOM" id="CLU_051479_3_0_11"/>
<dbReference type="Proteomes" id="UP000007947">
    <property type="component" value="Chromosome"/>
</dbReference>
<dbReference type="EMBL" id="AP012204">
    <property type="protein sequence ID" value="BAK34054.1"/>
    <property type="molecule type" value="Genomic_DNA"/>
</dbReference>
<evidence type="ECO:0000256" key="1">
    <source>
        <dbReference type="SAM" id="Coils"/>
    </source>
</evidence>
<dbReference type="NCBIfam" id="NF047509">
    <property type="entry name" value="Rv3131_FMN_oxido"/>
    <property type="match status" value="1"/>
</dbReference>
<sequence length="329" mass="37234">MTTTAAREQTALLHRVAAQASLAPSVHNTQPWRFRITPTTFELRANRERRLHVLDPTSRQLLISCGCALFNARVALAAERKSFVVERFPDPNDPDLLARLTVADHRAPWTPLVRLEPAIARRHTNRREFFEREVPEEIQWELSNAAAQENATLVALETREARNTAARLLQEADAAENDNPAYLAELREWTTSIATRRDGVTSRSFPMESREPNDVPIRDFGVKVSGQMSPVRDSDAEQCLMILGTVEDGPYAWLRAGEALQRLWLEATRLDYVAGLITQVIEVKRTRKQLRAELGLPFYPHLLLRIGQAAPNVPTNRRPIEDLVEVVDS</sequence>
<keyword evidence="1" id="KW-0175">Coiled coil</keyword>
<dbReference type="eggNOG" id="COG0778">
    <property type="taxonomic scope" value="Bacteria"/>
</dbReference>
<dbReference type="PANTHER" id="PTHR23026:SF123">
    <property type="entry name" value="NAD(P)H NITROREDUCTASE RV3131-RELATED"/>
    <property type="match status" value="1"/>
</dbReference>
<protein>
    <submittedName>
        <fullName evidence="2">Uncharacterized protein</fullName>
    </submittedName>
</protein>
<organism evidence="2 3">
    <name type="scientific">Microlunatus phosphovorus (strain ATCC 700054 / DSM 10555 / JCM 9379 / NBRC 101784 / NCIMB 13414 / VKM Ac-1990 / NM-1)</name>
    <dbReference type="NCBI Taxonomy" id="1032480"/>
    <lineage>
        <taxon>Bacteria</taxon>
        <taxon>Bacillati</taxon>
        <taxon>Actinomycetota</taxon>
        <taxon>Actinomycetes</taxon>
        <taxon>Propionibacteriales</taxon>
        <taxon>Propionibacteriaceae</taxon>
        <taxon>Microlunatus</taxon>
    </lineage>
</organism>
<proteinExistence type="predicted"/>
<dbReference type="Gene3D" id="3.40.109.10">
    <property type="entry name" value="NADH Oxidase"/>
    <property type="match status" value="1"/>
</dbReference>
<dbReference type="SUPFAM" id="SSF55469">
    <property type="entry name" value="FMN-dependent nitroreductase-like"/>
    <property type="match status" value="2"/>
</dbReference>
<dbReference type="STRING" id="1032480.MLP_10400"/>
<name>F5XMY1_MICPN</name>
<dbReference type="RefSeq" id="WP_013861937.1">
    <property type="nucleotide sequence ID" value="NC_015635.1"/>
</dbReference>
<dbReference type="InterPro" id="IPR000415">
    <property type="entry name" value="Nitroreductase-like"/>
</dbReference>
<evidence type="ECO:0000313" key="3">
    <source>
        <dbReference type="Proteomes" id="UP000007947"/>
    </source>
</evidence>
<dbReference type="GO" id="GO:0016491">
    <property type="term" value="F:oxidoreductase activity"/>
    <property type="evidence" value="ECO:0007669"/>
    <property type="project" value="InterPro"/>
</dbReference>
<feature type="coiled-coil region" evidence="1">
    <location>
        <begin position="158"/>
        <end position="185"/>
    </location>
</feature>
<evidence type="ECO:0000313" key="2">
    <source>
        <dbReference type="EMBL" id="BAK34054.1"/>
    </source>
</evidence>
<reference evidence="2 3" key="1">
    <citation type="submission" date="2011-05" db="EMBL/GenBank/DDBJ databases">
        <title>Whole genome sequence of Microlunatus phosphovorus NM-1.</title>
        <authorList>
            <person name="Hosoyama A."/>
            <person name="Sasaki K."/>
            <person name="Harada T."/>
            <person name="Igarashi R."/>
            <person name="Kawakoshi A."/>
            <person name="Sasagawa M."/>
            <person name="Fukada J."/>
            <person name="Nakamura S."/>
            <person name="Katano Y."/>
            <person name="Hanada S."/>
            <person name="Kamagata Y."/>
            <person name="Nakamura N."/>
            <person name="Yamazaki S."/>
            <person name="Fujita N."/>
        </authorList>
    </citation>
    <scope>NUCLEOTIDE SEQUENCE [LARGE SCALE GENOMIC DNA]</scope>
    <source>
        <strain evidence="3">ATCC 700054 / DSM 10555 / JCM 9379 / NBRC 101784 / NCIMB 13414 / VKM Ac-1990 / NM-1</strain>
    </source>
</reference>
<keyword evidence="3" id="KW-1185">Reference proteome</keyword>